<dbReference type="AlphaFoldDB" id="A0A365MK82"/>
<dbReference type="Proteomes" id="UP000251714">
    <property type="component" value="Unassembled WGS sequence"/>
</dbReference>
<gene>
    <name evidence="2" type="ORF">FPRO05_07175</name>
</gene>
<organism evidence="2 3">
    <name type="scientific">Gibberella intermedia</name>
    <name type="common">Bulb rot disease fungus</name>
    <name type="synonym">Fusarium proliferatum</name>
    <dbReference type="NCBI Taxonomy" id="948311"/>
    <lineage>
        <taxon>Eukaryota</taxon>
        <taxon>Fungi</taxon>
        <taxon>Dikarya</taxon>
        <taxon>Ascomycota</taxon>
        <taxon>Pezizomycotina</taxon>
        <taxon>Sordariomycetes</taxon>
        <taxon>Hypocreomycetidae</taxon>
        <taxon>Hypocreales</taxon>
        <taxon>Nectriaceae</taxon>
        <taxon>Fusarium</taxon>
        <taxon>Fusarium fujikuroi species complex</taxon>
    </lineage>
</organism>
<dbReference type="EMBL" id="PKMI01000094">
    <property type="protein sequence ID" value="RBA08895.1"/>
    <property type="molecule type" value="Genomic_DNA"/>
</dbReference>
<feature type="compositionally biased region" description="Basic and acidic residues" evidence="1">
    <location>
        <begin position="38"/>
        <end position="57"/>
    </location>
</feature>
<feature type="region of interest" description="Disordered" evidence="1">
    <location>
        <begin position="1"/>
        <end position="57"/>
    </location>
</feature>
<comment type="caution">
    <text evidence="2">The sequence shown here is derived from an EMBL/GenBank/DDBJ whole genome shotgun (WGS) entry which is preliminary data.</text>
</comment>
<feature type="compositionally biased region" description="Basic and acidic residues" evidence="1">
    <location>
        <begin position="1"/>
        <end position="16"/>
    </location>
</feature>
<evidence type="ECO:0000313" key="2">
    <source>
        <dbReference type="EMBL" id="RBA08895.1"/>
    </source>
</evidence>
<sequence length="57" mass="6400">MSSYSHSREEGHDPRGDGSQYSSYGDGNVAHHWGSQDTSERGDETHSRFYADDRSHA</sequence>
<proteinExistence type="predicted"/>
<feature type="compositionally biased region" description="Low complexity" evidence="1">
    <location>
        <begin position="17"/>
        <end position="27"/>
    </location>
</feature>
<protein>
    <submittedName>
        <fullName evidence="2">Uncharacterized protein</fullName>
    </submittedName>
</protein>
<name>A0A365MK82_GIBIN</name>
<evidence type="ECO:0000256" key="1">
    <source>
        <dbReference type="SAM" id="MobiDB-lite"/>
    </source>
</evidence>
<accession>A0A365MK82</accession>
<reference evidence="2 3" key="1">
    <citation type="submission" date="2017-12" db="EMBL/GenBank/DDBJ databases">
        <title>Genome sequence of the mycotoxigenic crop pathogen Fusarium proliferatum, strain ITEM 2341 from Date Palm.</title>
        <authorList>
            <person name="Almiman B.F."/>
            <person name="Shittu T.A."/>
            <person name="Muthumeenakshi S."/>
            <person name="Baroncelli R."/>
            <person name="Sreenivasaprasada S."/>
        </authorList>
    </citation>
    <scope>NUCLEOTIDE SEQUENCE [LARGE SCALE GENOMIC DNA]</scope>
    <source>
        <strain evidence="2 3">ITEM 2341</strain>
    </source>
</reference>
<evidence type="ECO:0000313" key="3">
    <source>
        <dbReference type="Proteomes" id="UP000251714"/>
    </source>
</evidence>